<dbReference type="PANTHER" id="PTHR28673:SF1">
    <property type="entry name" value="TRANSMEMBRANE PROTEIN 108"/>
    <property type="match status" value="1"/>
</dbReference>
<sequence length="532" mass="55595">MKRSLQVLCCRLLRVLAFLAVPAGLLSSAQELSPSRAPQEPVFMARQSLSPAFPLGSAAWEEGSSSGAWDSSRGHKALSSIQPTRTFSTLGPPHTTSTDVAASAHANRSISVYTANQVHSAISASSDQLGTEVSSPTGSTLGAGPSLSPLPISHEGRGDNSEPAGTGTVGGVPTLPFEEPLLEEPTDSSGPFFTTELQPSSSFPSLFYSSSSSSSSSASFDQMLKDLARTTPELVPPHAITLREVHSSVSGESTSQGEEESPTPPLKNLSETPSLAPVSHSLASALPSTFPSLSLNLTDPTTEGEDDTTGTPVSNATDSLGNTTDSLSNTTGSHSNATESQSNTTDSLTNTIDSLSNATGARSATSWSSSPGGNGSATTEPASTATGNFLNRQVPAATLGPRTPGNHSGPALDSQHPRATLCLGKMDIVWIVLAISVPVSSCSVLLTVCCMKRKKKASSQENNLSYWNNTITMDYFNRHAVELPREIQSIETAEEQETCLPPNGDLTESGMVLVNPFCQETLFINRDKASNI</sequence>
<feature type="compositionally biased region" description="Polar residues" evidence="1">
    <location>
        <begin position="125"/>
        <end position="140"/>
    </location>
</feature>
<dbReference type="GO" id="GO:0014069">
    <property type="term" value="C:postsynaptic density"/>
    <property type="evidence" value="ECO:0007669"/>
    <property type="project" value="TreeGrafter"/>
</dbReference>
<keyword evidence="2" id="KW-0472">Membrane</keyword>
<proteinExistence type="predicted"/>
<organism evidence="4 5">
    <name type="scientific">Albula goreensis</name>
    <dbReference type="NCBI Taxonomy" id="1534307"/>
    <lineage>
        <taxon>Eukaryota</taxon>
        <taxon>Metazoa</taxon>
        <taxon>Chordata</taxon>
        <taxon>Craniata</taxon>
        <taxon>Vertebrata</taxon>
        <taxon>Euteleostomi</taxon>
        <taxon>Actinopterygii</taxon>
        <taxon>Neopterygii</taxon>
        <taxon>Teleostei</taxon>
        <taxon>Albuliformes</taxon>
        <taxon>Albulidae</taxon>
        <taxon>Albula</taxon>
    </lineage>
</organism>
<dbReference type="Pfam" id="PF15759">
    <property type="entry name" value="TMEM108"/>
    <property type="match status" value="1"/>
</dbReference>
<evidence type="ECO:0000256" key="2">
    <source>
        <dbReference type="SAM" id="Phobius"/>
    </source>
</evidence>
<dbReference type="GO" id="GO:1904115">
    <property type="term" value="C:axon cytoplasm"/>
    <property type="evidence" value="ECO:0007669"/>
    <property type="project" value="GOC"/>
</dbReference>
<dbReference type="AlphaFoldDB" id="A0A8T3CX94"/>
<keyword evidence="3" id="KW-0732">Signal</keyword>
<feature type="region of interest" description="Disordered" evidence="1">
    <location>
        <begin position="246"/>
        <end position="277"/>
    </location>
</feature>
<protein>
    <recommendedName>
        <fullName evidence="6">Transmembrane protein 108</fullName>
    </recommendedName>
</protein>
<evidence type="ECO:0000313" key="5">
    <source>
        <dbReference type="Proteomes" id="UP000829720"/>
    </source>
</evidence>
<feature type="region of interest" description="Disordered" evidence="1">
    <location>
        <begin position="125"/>
        <end position="196"/>
    </location>
</feature>
<feature type="transmembrane region" description="Helical" evidence="2">
    <location>
        <begin position="428"/>
        <end position="450"/>
    </location>
</feature>
<dbReference type="Proteomes" id="UP000829720">
    <property type="component" value="Unassembled WGS sequence"/>
</dbReference>
<dbReference type="InterPro" id="IPR031508">
    <property type="entry name" value="TMEM108"/>
</dbReference>
<keyword evidence="5" id="KW-1185">Reference proteome</keyword>
<feature type="compositionally biased region" description="Low complexity" evidence="1">
    <location>
        <begin position="247"/>
        <end position="256"/>
    </location>
</feature>
<accession>A0A8T3CX94</accession>
<feature type="region of interest" description="Disordered" evidence="1">
    <location>
        <begin position="289"/>
        <end position="385"/>
    </location>
</feature>
<dbReference type="GO" id="GO:0010008">
    <property type="term" value="C:endosome membrane"/>
    <property type="evidence" value="ECO:0007669"/>
    <property type="project" value="TreeGrafter"/>
</dbReference>
<dbReference type="GO" id="GO:0097106">
    <property type="term" value="P:postsynaptic density organization"/>
    <property type="evidence" value="ECO:0007669"/>
    <property type="project" value="TreeGrafter"/>
</dbReference>
<evidence type="ECO:0000313" key="4">
    <source>
        <dbReference type="EMBL" id="KAI1888906.1"/>
    </source>
</evidence>
<dbReference type="PANTHER" id="PTHR28673">
    <property type="entry name" value="TRANSMEMBRANE PROTEIN 108"/>
    <property type="match status" value="1"/>
</dbReference>
<dbReference type="OrthoDB" id="9944393at2759"/>
<name>A0A8T3CX94_9TELE</name>
<dbReference type="GO" id="GO:0005769">
    <property type="term" value="C:early endosome"/>
    <property type="evidence" value="ECO:0007669"/>
    <property type="project" value="TreeGrafter"/>
</dbReference>
<keyword evidence="2" id="KW-0812">Transmembrane</keyword>
<dbReference type="EMBL" id="JAERUA010000016">
    <property type="protein sequence ID" value="KAI1888906.1"/>
    <property type="molecule type" value="Genomic_DNA"/>
</dbReference>
<feature type="signal peptide" evidence="3">
    <location>
        <begin position="1"/>
        <end position="28"/>
    </location>
</feature>
<dbReference type="GO" id="GO:0008090">
    <property type="term" value="P:retrograde axonal transport"/>
    <property type="evidence" value="ECO:0007669"/>
    <property type="project" value="TreeGrafter"/>
</dbReference>
<comment type="caution">
    <text evidence="4">The sequence shown here is derived from an EMBL/GenBank/DDBJ whole genome shotgun (WGS) entry which is preliminary data.</text>
</comment>
<feature type="compositionally biased region" description="Polar residues" evidence="1">
    <location>
        <begin position="187"/>
        <end position="196"/>
    </location>
</feature>
<keyword evidence="2" id="KW-1133">Transmembrane helix</keyword>
<evidence type="ECO:0000256" key="3">
    <source>
        <dbReference type="SAM" id="SignalP"/>
    </source>
</evidence>
<evidence type="ECO:0000256" key="1">
    <source>
        <dbReference type="SAM" id="MobiDB-lite"/>
    </source>
</evidence>
<evidence type="ECO:0008006" key="6">
    <source>
        <dbReference type="Google" id="ProtNLM"/>
    </source>
</evidence>
<reference evidence="4" key="1">
    <citation type="submission" date="2021-01" db="EMBL/GenBank/DDBJ databases">
        <authorList>
            <person name="Zahm M."/>
            <person name="Roques C."/>
            <person name="Cabau C."/>
            <person name="Klopp C."/>
            <person name="Donnadieu C."/>
            <person name="Jouanno E."/>
            <person name="Lampietro C."/>
            <person name="Louis A."/>
            <person name="Herpin A."/>
            <person name="Echchiki A."/>
            <person name="Berthelot C."/>
            <person name="Parey E."/>
            <person name="Roest-Crollius H."/>
            <person name="Braasch I."/>
            <person name="Postlethwait J."/>
            <person name="Bobe J."/>
            <person name="Montfort J."/>
            <person name="Bouchez O."/>
            <person name="Begum T."/>
            <person name="Mejri S."/>
            <person name="Adams A."/>
            <person name="Chen W.-J."/>
            <person name="Guiguen Y."/>
        </authorList>
    </citation>
    <scope>NUCLEOTIDE SEQUENCE</scope>
    <source>
        <tissue evidence="4">Blood</tissue>
    </source>
</reference>
<feature type="compositionally biased region" description="Polar residues" evidence="1">
    <location>
        <begin position="313"/>
        <end position="385"/>
    </location>
</feature>
<feature type="chain" id="PRO_5035847371" description="Transmembrane protein 108" evidence="3">
    <location>
        <begin position="29"/>
        <end position="532"/>
    </location>
</feature>
<dbReference type="GO" id="GO:0097484">
    <property type="term" value="P:dendrite extension"/>
    <property type="evidence" value="ECO:0007669"/>
    <property type="project" value="TreeGrafter"/>
</dbReference>
<gene>
    <name evidence="4" type="ORF">AGOR_G00173590</name>
</gene>